<comment type="caution">
    <text evidence="1">The sequence shown here is derived from an EMBL/GenBank/DDBJ whole genome shotgun (WGS) entry which is preliminary data.</text>
</comment>
<name>A0A3M6T5V6_POCDA</name>
<organism evidence="1 2">
    <name type="scientific">Pocillopora damicornis</name>
    <name type="common">Cauliflower coral</name>
    <name type="synonym">Millepora damicornis</name>
    <dbReference type="NCBI Taxonomy" id="46731"/>
    <lineage>
        <taxon>Eukaryota</taxon>
        <taxon>Metazoa</taxon>
        <taxon>Cnidaria</taxon>
        <taxon>Anthozoa</taxon>
        <taxon>Hexacorallia</taxon>
        <taxon>Scleractinia</taxon>
        <taxon>Astrocoeniina</taxon>
        <taxon>Pocilloporidae</taxon>
        <taxon>Pocillopora</taxon>
    </lineage>
</organism>
<dbReference type="EMBL" id="RCHS01004213">
    <property type="protein sequence ID" value="RMX36825.1"/>
    <property type="molecule type" value="Genomic_DNA"/>
</dbReference>
<dbReference type="AlphaFoldDB" id="A0A3M6T5V6"/>
<accession>A0A3M6T5V6</accession>
<keyword evidence="2" id="KW-1185">Reference proteome</keyword>
<reference evidence="1 2" key="1">
    <citation type="journal article" date="2018" name="Sci. Rep.">
        <title>Comparative analysis of the Pocillopora damicornis genome highlights role of immune system in coral evolution.</title>
        <authorList>
            <person name="Cunning R."/>
            <person name="Bay R.A."/>
            <person name="Gillette P."/>
            <person name="Baker A.C."/>
            <person name="Traylor-Knowles N."/>
        </authorList>
    </citation>
    <scope>NUCLEOTIDE SEQUENCE [LARGE SCALE GENOMIC DNA]</scope>
    <source>
        <strain evidence="1">RSMAS</strain>
        <tissue evidence="1">Whole animal</tissue>
    </source>
</reference>
<sequence length="67" mass="7989">MAAYRNISLTRQDLIESVEYGKQHRRIVSVASYVSILPEGFEVEFIRHNFCYKPCRKQSCLHRHFET</sequence>
<protein>
    <submittedName>
        <fullName evidence="1">Uncharacterized protein</fullName>
    </submittedName>
</protein>
<proteinExistence type="predicted"/>
<evidence type="ECO:0000313" key="1">
    <source>
        <dbReference type="EMBL" id="RMX36825.1"/>
    </source>
</evidence>
<evidence type="ECO:0000313" key="2">
    <source>
        <dbReference type="Proteomes" id="UP000275408"/>
    </source>
</evidence>
<dbReference type="Proteomes" id="UP000275408">
    <property type="component" value="Unassembled WGS sequence"/>
</dbReference>
<gene>
    <name evidence="1" type="ORF">pdam_00000903</name>
</gene>